<evidence type="ECO:0000313" key="2">
    <source>
        <dbReference type="EMBL" id="KJH53174.1"/>
    </source>
</evidence>
<dbReference type="SUPFAM" id="SSF74924">
    <property type="entry name" value="Cap-Gly domain"/>
    <property type="match status" value="1"/>
</dbReference>
<reference evidence="3" key="2">
    <citation type="journal article" date="2016" name="Sci. Rep.">
        <title>Dictyocaulus viviparus genome, variome and transcriptome elucidate lungworm biology and support future intervention.</title>
        <authorList>
            <person name="McNulty S.N."/>
            <person name="Strube C."/>
            <person name="Rosa B.A."/>
            <person name="Martin J.C."/>
            <person name="Tyagi R."/>
            <person name="Choi Y.J."/>
            <person name="Wang Q."/>
            <person name="Hallsworth Pepin K."/>
            <person name="Zhang X."/>
            <person name="Ozersky P."/>
            <person name="Wilson R.K."/>
            <person name="Sternberg P.W."/>
            <person name="Gasser R.B."/>
            <person name="Mitreva M."/>
        </authorList>
    </citation>
    <scope>NUCLEOTIDE SEQUENCE [LARGE SCALE GENOMIC DNA]</scope>
    <source>
        <strain evidence="3">HannoverDv2000</strain>
    </source>
</reference>
<name>A0A0D8YAZ0_DICVI</name>
<dbReference type="Proteomes" id="UP000053766">
    <property type="component" value="Unassembled WGS sequence"/>
</dbReference>
<dbReference type="SMART" id="SM01052">
    <property type="entry name" value="CAP_GLY"/>
    <property type="match status" value="1"/>
</dbReference>
<gene>
    <name evidence="2" type="ORF">DICVIV_00672</name>
</gene>
<accession>A0A0D8YAZ0</accession>
<evidence type="ECO:0000313" key="3">
    <source>
        <dbReference type="Proteomes" id="UP000053766"/>
    </source>
</evidence>
<protein>
    <submittedName>
        <fullName evidence="2">CAP-Gly domain protein</fullName>
    </submittedName>
</protein>
<dbReference type="OrthoDB" id="2130750at2759"/>
<dbReference type="PANTHER" id="PTHR18916:SF93">
    <property type="entry name" value="RESTIN HOMOLOG"/>
    <property type="match status" value="1"/>
</dbReference>
<keyword evidence="3" id="KW-1185">Reference proteome</keyword>
<feature type="domain" description="CAP-Gly" evidence="1">
    <location>
        <begin position="36"/>
        <end position="78"/>
    </location>
</feature>
<dbReference type="Gene3D" id="2.30.30.190">
    <property type="entry name" value="CAP Gly-rich-like domain"/>
    <property type="match status" value="1"/>
</dbReference>
<evidence type="ECO:0000259" key="1">
    <source>
        <dbReference type="PROSITE" id="PS50245"/>
    </source>
</evidence>
<dbReference type="PROSITE" id="PS00845">
    <property type="entry name" value="CAP_GLY_1"/>
    <property type="match status" value="1"/>
</dbReference>
<proteinExistence type="predicted"/>
<dbReference type="PROSITE" id="PS50245">
    <property type="entry name" value="CAP_GLY_2"/>
    <property type="match status" value="1"/>
</dbReference>
<sequence length="233" mass="25447">MRLIETNNPTAVVTMQDVGSFVSVSGVGKGILHYVGEVHGKNGLYCGIELDTPTGKHNGTYQGVVYFVCRPRHGIFAPLYRVELDEIDDVPMMTASQTTKVHEYSNLSWGDSSDAMVCSNATFVIPPGRSHFEDSEECDLMSIPAPKSILNINREQFKHSEESILGTSVVLDESRVGVENLPVTPLVEAPQWQPSLGSFAQPPSIIETTASPITESRVLSDHTPKECALFLVL</sequence>
<dbReference type="STRING" id="29172.A0A0D8YAZ0"/>
<organism evidence="2 3">
    <name type="scientific">Dictyocaulus viviparus</name>
    <name type="common">Bovine lungworm</name>
    <dbReference type="NCBI Taxonomy" id="29172"/>
    <lineage>
        <taxon>Eukaryota</taxon>
        <taxon>Metazoa</taxon>
        <taxon>Ecdysozoa</taxon>
        <taxon>Nematoda</taxon>
        <taxon>Chromadorea</taxon>
        <taxon>Rhabditida</taxon>
        <taxon>Rhabditina</taxon>
        <taxon>Rhabditomorpha</taxon>
        <taxon>Strongyloidea</taxon>
        <taxon>Metastrongylidae</taxon>
        <taxon>Dictyocaulus</taxon>
    </lineage>
</organism>
<dbReference type="InterPro" id="IPR036859">
    <property type="entry name" value="CAP-Gly_dom_sf"/>
</dbReference>
<reference evidence="2 3" key="1">
    <citation type="submission" date="2013-11" db="EMBL/GenBank/DDBJ databases">
        <title>Draft genome of the bovine lungworm Dictyocaulus viviparus.</title>
        <authorList>
            <person name="Mitreva M."/>
        </authorList>
    </citation>
    <scope>NUCLEOTIDE SEQUENCE [LARGE SCALE GENOMIC DNA]</scope>
    <source>
        <strain evidence="2 3">HannoverDv2000</strain>
    </source>
</reference>
<dbReference type="InterPro" id="IPR000938">
    <property type="entry name" value="CAP-Gly_domain"/>
</dbReference>
<dbReference type="Pfam" id="PF01302">
    <property type="entry name" value="CAP_GLY"/>
    <property type="match status" value="1"/>
</dbReference>
<dbReference type="EMBL" id="KN716155">
    <property type="protein sequence ID" value="KJH53174.1"/>
    <property type="molecule type" value="Genomic_DNA"/>
</dbReference>
<dbReference type="PANTHER" id="PTHR18916">
    <property type="entry name" value="DYNACTIN 1-RELATED MICROTUBULE-BINDING"/>
    <property type="match status" value="1"/>
</dbReference>
<dbReference type="AlphaFoldDB" id="A0A0D8YAZ0"/>